<keyword evidence="9" id="KW-1185">Reference proteome</keyword>
<evidence type="ECO:0000259" key="7">
    <source>
        <dbReference type="Pfam" id="PF13396"/>
    </source>
</evidence>
<dbReference type="EMBL" id="AYZR01000009">
    <property type="protein sequence ID" value="KRM93211.1"/>
    <property type="molecule type" value="Genomic_DNA"/>
</dbReference>
<feature type="transmembrane region" description="Helical" evidence="6">
    <location>
        <begin position="12"/>
        <end position="32"/>
    </location>
</feature>
<accession>A0A0R2CYQ1</accession>
<comment type="caution">
    <text evidence="8">The sequence shown here is derived from an EMBL/GenBank/DDBJ whole genome shotgun (WGS) entry which is preliminary data.</text>
</comment>
<feature type="domain" description="Cardiolipin synthase N-terminal" evidence="7">
    <location>
        <begin position="25"/>
        <end position="64"/>
    </location>
</feature>
<protein>
    <recommendedName>
        <fullName evidence="7">Cardiolipin synthase N-terminal domain-containing protein</fullName>
    </recommendedName>
</protein>
<keyword evidence="5 6" id="KW-0472">Membrane</keyword>
<name>A0A0R2CYQ1_9LACO</name>
<evidence type="ECO:0000313" key="8">
    <source>
        <dbReference type="EMBL" id="KRM93211.1"/>
    </source>
</evidence>
<reference evidence="8 9" key="1">
    <citation type="journal article" date="2015" name="Genome Announc.">
        <title>Expanding the biotechnology potential of lactobacilli through comparative genomics of 213 strains and associated genera.</title>
        <authorList>
            <person name="Sun Z."/>
            <person name="Harris H.M."/>
            <person name="McCann A."/>
            <person name="Guo C."/>
            <person name="Argimon S."/>
            <person name="Zhang W."/>
            <person name="Yang X."/>
            <person name="Jeffery I.B."/>
            <person name="Cooney J.C."/>
            <person name="Kagawa T.F."/>
            <person name="Liu W."/>
            <person name="Song Y."/>
            <person name="Salvetti E."/>
            <person name="Wrobel A."/>
            <person name="Rasinkangas P."/>
            <person name="Parkhill J."/>
            <person name="Rea M.C."/>
            <person name="O'Sullivan O."/>
            <person name="Ritari J."/>
            <person name="Douillard F.P."/>
            <person name="Paul Ross R."/>
            <person name="Yang R."/>
            <person name="Briner A.E."/>
            <person name="Felis G.E."/>
            <person name="de Vos W.M."/>
            <person name="Barrangou R."/>
            <person name="Klaenhammer T.R."/>
            <person name="Caufield P.W."/>
            <person name="Cui Y."/>
            <person name="Zhang H."/>
            <person name="O'Toole P.W."/>
        </authorList>
    </citation>
    <scope>NUCLEOTIDE SEQUENCE [LARGE SCALE GENOMIC DNA]</scope>
    <source>
        <strain evidence="8 9">DSM 24302</strain>
    </source>
</reference>
<keyword evidence="4 6" id="KW-1133">Transmembrane helix</keyword>
<keyword evidence="3 6" id="KW-0812">Transmembrane</keyword>
<gene>
    <name evidence="8" type="ORF">FC56_GL000876</name>
</gene>
<dbReference type="PATRIC" id="fig|1423802.4.peg.889"/>
<evidence type="ECO:0000313" key="9">
    <source>
        <dbReference type="Proteomes" id="UP000051256"/>
    </source>
</evidence>
<sequence length="68" mass="7822">MKKRNLTSDQKQMLAPFVAFELTALFIAWADIIKAPSFRRGNRTTWLLISLIQPIGPWLYLKFGKAKA</sequence>
<evidence type="ECO:0000256" key="6">
    <source>
        <dbReference type="SAM" id="Phobius"/>
    </source>
</evidence>
<dbReference type="RefSeq" id="WP_056978655.1">
    <property type="nucleotide sequence ID" value="NZ_AYZR01000009.1"/>
</dbReference>
<comment type="subcellular location">
    <subcellularLocation>
        <location evidence="1">Cell membrane</location>
        <topology evidence="1">Multi-pass membrane protein</topology>
    </subcellularLocation>
</comment>
<dbReference type="Proteomes" id="UP000051256">
    <property type="component" value="Unassembled WGS sequence"/>
</dbReference>
<dbReference type="Pfam" id="PF13396">
    <property type="entry name" value="PLDc_N"/>
    <property type="match status" value="1"/>
</dbReference>
<evidence type="ECO:0000256" key="3">
    <source>
        <dbReference type="ARBA" id="ARBA00022692"/>
    </source>
</evidence>
<dbReference type="GO" id="GO:0005886">
    <property type="term" value="C:plasma membrane"/>
    <property type="evidence" value="ECO:0007669"/>
    <property type="project" value="UniProtKB-SubCell"/>
</dbReference>
<organism evidence="8 9">
    <name type="scientific">Lentilactobacillus senioris DSM 24302 = JCM 17472</name>
    <dbReference type="NCBI Taxonomy" id="1423802"/>
    <lineage>
        <taxon>Bacteria</taxon>
        <taxon>Bacillati</taxon>
        <taxon>Bacillota</taxon>
        <taxon>Bacilli</taxon>
        <taxon>Lactobacillales</taxon>
        <taxon>Lactobacillaceae</taxon>
        <taxon>Lentilactobacillus</taxon>
    </lineage>
</organism>
<evidence type="ECO:0000256" key="5">
    <source>
        <dbReference type="ARBA" id="ARBA00023136"/>
    </source>
</evidence>
<proteinExistence type="predicted"/>
<evidence type="ECO:0000256" key="4">
    <source>
        <dbReference type="ARBA" id="ARBA00022989"/>
    </source>
</evidence>
<dbReference type="AlphaFoldDB" id="A0A0R2CYQ1"/>
<dbReference type="InterPro" id="IPR027379">
    <property type="entry name" value="CLS_N"/>
</dbReference>
<evidence type="ECO:0000256" key="2">
    <source>
        <dbReference type="ARBA" id="ARBA00022475"/>
    </source>
</evidence>
<keyword evidence="2" id="KW-1003">Cell membrane</keyword>
<evidence type="ECO:0000256" key="1">
    <source>
        <dbReference type="ARBA" id="ARBA00004651"/>
    </source>
</evidence>
<feature type="transmembrane region" description="Helical" evidence="6">
    <location>
        <begin position="44"/>
        <end position="61"/>
    </location>
</feature>